<accession>A0A1X6X034</accession>
<evidence type="ECO:0000313" key="3">
    <source>
        <dbReference type="Proteomes" id="UP000196581"/>
    </source>
</evidence>
<evidence type="ECO:0000313" key="2">
    <source>
        <dbReference type="EMBL" id="SLM91701.1"/>
    </source>
</evidence>
<dbReference type="AlphaFoldDB" id="A0A1X6X034"/>
<dbReference type="Pfam" id="PF06983">
    <property type="entry name" value="3-dmu-9_3-mt"/>
    <property type="match status" value="1"/>
</dbReference>
<dbReference type="GO" id="GO:0032259">
    <property type="term" value="P:methylation"/>
    <property type="evidence" value="ECO:0007669"/>
    <property type="project" value="UniProtKB-KW"/>
</dbReference>
<dbReference type="InterPro" id="IPR028973">
    <property type="entry name" value="PhnB-like"/>
</dbReference>
<dbReference type="SUPFAM" id="SSF54593">
    <property type="entry name" value="Glyoxalase/Bleomycin resistance protein/Dihydroxybiphenyl dioxygenase"/>
    <property type="match status" value="1"/>
</dbReference>
<sequence>MSVTPFLMFEGRAQEAIDLYRAVLPNVTVETLQPMPPEVAEQTHQATGREAVGGGGPLVMMAVLDIDGLKVRVNDTPIQHDFTFTPSMSMFFETTEPAAYRGALAGLSEDGQVRMEDRDDYGFAKRFAWVDDRFGVSWQLALM</sequence>
<dbReference type="PANTHER" id="PTHR33990">
    <property type="entry name" value="PROTEIN YJDN-RELATED"/>
    <property type="match status" value="1"/>
</dbReference>
<proteinExistence type="predicted"/>
<keyword evidence="2" id="KW-0489">Methyltransferase</keyword>
<keyword evidence="3" id="KW-1185">Reference proteome</keyword>
<dbReference type="Gene3D" id="3.30.720.110">
    <property type="match status" value="1"/>
</dbReference>
<gene>
    <name evidence="2" type="ORF">FM105_02755</name>
</gene>
<name>A0A1X6X034_9MICO</name>
<dbReference type="RefSeq" id="WP_087004375.1">
    <property type="nucleotide sequence ID" value="NZ_FWFF01000002.1"/>
</dbReference>
<keyword evidence="2" id="KW-0808">Transferase</keyword>
<dbReference type="EMBL" id="FWFF01000002">
    <property type="protein sequence ID" value="SLM91701.1"/>
    <property type="molecule type" value="Genomic_DNA"/>
</dbReference>
<dbReference type="Gene3D" id="3.30.720.100">
    <property type="match status" value="1"/>
</dbReference>
<dbReference type="InterPro" id="IPR029068">
    <property type="entry name" value="Glyas_Bleomycin-R_OHBP_Dase"/>
</dbReference>
<feature type="domain" description="PhnB-like" evidence="1">
    <location>
        <begin position="3"/>
        <end position="140"/>
    </location>
</feature>
<dbReference type="GO" id="GO:0008168">
    <property type="term" value="F:methyltransferase activity"/>
    <property type="evidence" value="ECO:0007669"/>
    <property type="project" value="UniProtKB-KW"/>
</dbReference>
<reference evidence="3" key="1">
    <citation type="submission" date="2017-02" db="EMBL/GenBank/DDBJ databases">
        <authorList>
            <person name="Dridi B."/>
        </authorList>
    </citation>
    <scope>NUCLEOTIDE SEQUENCE [LARGE SCALE GENOMIC DNA]</scope>
    <source>
        <strain evidence="3">B Co 03.10</strain>
    </source>
</reference>
<protein>
    <submittedName>
        <fullName evidence="2">PhnB protein putative DNA binding 3-demethylubiquinone-9 3-methyltransferase domain protein</fullName>
    </submittedName>
</protein>
<organism evidence="2 3">
    <name type="scientific">Brevibacterium yomogidense</name>
    <dbReference type="NCBI Taxonomy" id="946573"/>
    <lineage>
        <taxon>Bacteria</taxon>
        <taxon>Bacillati</taxon>
        <taxon>Actinomycetota</taxon>
        <taxon>Actinomycetes</taxon>
        <taxon>Micrococcales</taxon>
        <taxon>Brevibacteriaceae</taxon>
        <taxon>Brevibacterium</taxon>
    </lineage>
</organism>
<dbReference type="PANTHER" id="PTHR33990:SF4">
    <property type="entry name" value="PHNB-LIKE DOMAIN-CONTAINING PROTEIN"/>
    <property type="match status" value="1"/>
</dbReference>
<evidence type="ECO:0000259" key="1">
    <source>
        <dbReference type="Pfam" id="PF06983"/>
    </source>
</evidence>
<keyword evidence="2" id="KW-0830">Ubiquinone</keyword>
<dbReference type="CDD" id="cd06588">
    <property type="entry name" value="PhnB_like"/>
    <property type="match status" value="1"/>
</dbReference>
<dbReference type="Proteomes" id="UP000196581">
    <property type="component" value="Unassembled WGS sequence"/>
</dbReference>